<evidence type="ECO:0000259" key="13">
    <source>
        <dbReference type="PROSITE" id="PS51198"/>
    </source>
</evidence>
<comment type="caution">
    <text evidence="14">The sequence shown here is derived from an EMBL/GenBank/DDBJ whole genome shotgun (WGS) entry which is preliminary data.</text>
</comment>
<gene>
    <name evidence="14" type="ORF">FHG66_05930</name>
</gene>
<evidence type="ECO:0000259" key="12">
    <source>
        <dbReference type="PROSITE" id="PS51194"/>
    </source>
</evidence>
<dbReference type="Proteomes" id="UP000305887">
    <property type="component" value="Unassembled WGS sequence"/>
</dbReference>
<reference evidence="14 15" key="1">
    <citation type="submission" date="2019-06" db="EMBL/GenBank/DDBJ databases">
        <title>YIM 131921 draft genome.</title>
        <authorList>
            <person name="Jiang L."/>
        </authorList>
    </citation>
    <scope>NUCLEOTIDE SEQUENCE [LARGE SCALE GENOMIC DNA]</scope>
    <source>
        <strain evidence="14 15">YIM 131921</strain>
    </source>
</reference>
<evidence type="ECO:0000256" key="9">
    <source>
        <dbReference type="ARBA" id="ARBA00034808"/>
    </source>
</evidence>
<dbReference type="SUPFAM" id="SSF52540">
    <property type="entry name" value="P-loop containing nucleoside triphosphate hydrolases"/>
    <property type="match status" value="2"/>
</dbReference>
<sequence length="2465" mass="268317">MSKEGPWQNRTAKSFDGLNALVGLAQGRGSHEADMRDTQAAGSLRDDKLPLGKVLFLPLAAEVIQLSDRGFGYATTVAGQRLFFHRNAGIRRDDFNVLKAGDAIFAIVGSDPRRPDRKEIVRWAASDRIAWDDGAPEDQASWDTIRRARLENRVQRLEPVLRPDWYVQKWGSAPAPADLNDDLLREFVLARIGSMAPDEIERLDPLSLSGSALYAFAQCFDTTHPDALALLDDVLAERLPLLGRPGPRVLARASEARRAEVVTWFVRAGGAETAAEERDTMLTGRAPWEVEAVTHLLASGLPHGAGLVRWLEALHNNGLLPEGFAEAVAGTDGIQVLRYLELLPDTQGNALLCVAAATDERRVAAIALRPDLAAELARRAALAFDLETDGRTTRQIGIATAAGSCLLLDGGGPEEQAEALATLSRRLSEAPIVVGHNVLAWDLPIVRQEGITPLATGIVWDTLLVEMLLDPRAVSHALGGAHRADMDAADALALFHRQLDRFPDSFAASILTDPPACSAALVGRMAQALKDAPLEAAPLPRWVADRELGRNRPILAPRHAIDDLAWTRGVDVVSTPDGGGLPVDLLVVDASALRADSAFASGSDPRAAVLLALAERCATAGIALRVAMLPPWLLEGSPGSAVRRAAGPAAAQALRACPLPPAGPWWETFDAGSLRVLSWTGPVRLLPAPPTAADAPQVGPAPLGGLVWEESAGCWAQPDPVAARLEVSPTMRRFGTACLPAEAIVPPGPAPKTPVPLVPERRAIRMSPGGFDAATYWADVVGEVVGLAAEGEVRALLVGSSRSRALLSLLEKALAEIGHGEVKAEHVSRGEHLKRASRIGGTVVLLTEEWREWHRLAEAQGIVLRPLVEALPVEEWHALACVAPDPLRSPPGPITRADIAARLVETSRTYLEAWLQESGIAAARVAPVLLDPRAGELVRPLSGRLAPRPALPALPEGARRRLVDILEPLAVRREPAPSDIKAMEAFLVAHWQPPGRQGNAVEGFKPTQRRAMDAILRRQEDVVVTLPTGEGKSVLFQVPALCRGLRHRRLTLVLSPLRALMRDQVERLRMQGFDASADYLNADRPRHEKTEILEGLLDHRIVLLYVAPERLRDPIFRDVLGRRIAADAGLERLVLDEAHCLNQWGFEFRPDYFFAVREVFHWTDAAGAPDASETAAEALPDAPMQEAGPAAPVLMLSATHTAADRDALAAVLKSAGGPGRSVPLTPVPPPNEQPHPLREHIEVRTEKMGGAILGKKEFDKGLPERMPHLAAAVRAARENGARTGQRSGVLVFVTRRTHAEAVASALAQETGAASEAFHAGLPAGLREELVEEFREGRIDVLVATKAFGMGMDIPDIHHVVHLSPPAYLEDYMQEVGRIGRGARERKAAGMERFPATLLWSPADFATARDLRKKNEVTEASIRRFHDELRKRATGDRVIVPTYGYEEFFSDGHKRALETHCRMSLHWLEEAGRLKLVNLVRTSLSVVLHADALRRIAGEKSTTAHAAGQLLAMHGDDGSPSNRAAGGSGQRVLLDVGALSRACGHAGTDDTLVALAELRDRRAIEVEWRLSASPLRLWKQPPDRTDALIDAVQKGIERLIKRATGPGAEFDPTGLMKEVGDARDNEEDVFAGATEEERKCFRQAWTWALKSLALSCGIYLRQVSQKEGLAWRVRLPLTEERKAHRRAEKLLQTVRGLITQVRRGDPETVSVDAGDLVKLVKEVHQGFSTRDLDATLRLASALRQLSIREELLPSHYEVALRGEGTGLEGQLELAARLASVNSHAEARLVVMEAFCGIPEAARDGFVRGYMACRDASEVEALLVQQLGTVSEADASLSEFVKNLLRRYRGEAVEEHFARFKSSEEPAQWKAITHPYNRPMLVNAGPGAGKTAVLVARIVHLLHVQGLKPGEILVLAFNRAVVQEIRARVAAVFHDLGYGGYTRDLRVQTFHALATRHLPEGPRRRDENVLDALGDRLRLRPFLAAEVAAGCRCILVDEFQDANDAIFGVIKSLAEASGAGIFAIGDDDQDITRWNRACGAFSGTYFERYEQTFGTSPEDLCALTVNFRSGRAIVEGSERDLAAMLDRSPVSARLKRSALRARADAPPGEWQVEDCRGRSWNDVVAYVTRRLADFPKDRSVAILCRSNADVDRLKEPLTAVLPGLRVQKRSEILNVADCRHVGLWLDLLDQRIAQGDDAATTDLHDTLLDEFRKTIRIPETRGDGEGMRDLAALWTCVREEDREARLSDVADFLRSWLRPDDVDRLVGRGATRILSTIHKVKGLEFDDVIVMPSTSAFPMGGDDPARAAAEEARVLYVAGTRAKKRMLRLHGERESAWLADPPRPLAGRDDSRFLRGNGAEIDLGWTADGRGFNTDPAGLHDYIQAHVAVGDPIAVGGRGGGAGRSLFHVDASGKRTQVGFLAWDTGAAGSGPDLRVAAVVRFAPDVPPRWTDGRTWAYAVLVEGRLR</sequence>
<dbReference type="InterPro" id="IPR014016">
    <property type="entry name" value="UvrD-like_ATP-bd"/>
</dbReference>
<dbReference type="Pfam" id="PF13361">
    <property type="entry name" value="UvrD_C"/>
    <property type="match status" value="1"/>
</dbReference>
<dbReference type="SMART" id="SM00487">
    <property type="entry name" value="DEXDc"/>
    <property type="match status" value="2"/>
</dbReference>
<dbReference type="InterPro" id="IPR001650">
    <property type="entry name" value="Helicase_C-like"/>
</dbReference>
<dbReference type="EC" id="5.6.2.4" evidence="9"/>
<dbReference type="Pfam" id="PF00270">
    <property type="entry name" value="DEAD"/>
    <property type="match status" value="1"/>
</dbReference>
<dbReference type="GO" id="GO:0006310">
    <property type="term" value="P:DNA recombination"/>
    <property type="evidence" value="ECO:0007669"/>
    <property type="project" value="TreeGrafter"/>
</dbReference>
<dbReference type="InterPro" id="IPR014017">
    <property type="entry name" value="DNA_helicase_UvrD-like_C"/>
</dbReference>
<comment type="similarity">
    <text evidence="1">Belongs to the helicase family. RecQ subfamily.</text>
</comment>
<name>A0A5C4N3J7_9RHOB</name>
<dbReference type="EMBL" id="VDFU01000005">
    <property type="protein sequence ID" value="TNC51092.1"/>
    <property type="molecule type" value="Genomic_DNA"/>
</dbReference>
<organism evidence="14 15">
    <name type="scientific">Rubellimicrobium rubrum</name>
    <dbReference type="NCBI Taxonomy" id="2585369"/>
    <lineage>
        <taxon>Bacteria</taxon>
        <taxon>Pseudomonadati</taxon>
        <taxon>Pseudomonadota</taxon>
        <taxon>Alphaproteobacteria</taxon>
        <taxon>Rhodobacterales</taxon>
        <taxon>Roseobacteraceae</taxon>
        <taxon>Rubellimicrobium</taxon>
    </lineage>
</organism>
<evidence type="ECO:0000256" key="4">
    <source>
        <dbReference type="ARBA" id="ARBA00022806"/>
    </source>
</evidence>
<dbReference type="GO" id="GO:0006281">
    <property type="term" value="P:DNA repair"/>
    <property type="evidence" value="ECO:0007669"/>
    <property type="project" value="TreeGrafter"/>
</dbReference>
<dbReference type="Gene3D" id="3.30.420.10">
    <property type="entry name" value="Ribonuclease H-like superfamily/Ribonuclease H"/>
    <property type="match status" value="1"/>
</dbReference>
<evidence type="ECO:0000313" key="14">
    <source>
        <dbReference type="EMBL" id="TNC51092.1"/>
    </source>
</evidence>
<evidence type="ECO:0000256" key="10">
    <source>
        <dbReference type="PROSITE-ProRule" id="PRU00560"/>
    </source>
</evidence>
<feature type="binding site" evidence="10">
    <location>
        <begin position="1882"/>
        <end position="1889"/>
    </location>
    <ligand>
        <name>ATP</name>
        <dbReference type="ChEBI" id="CHEBI:30616"/>
    </ligand>
</feature>
<dbReference type="PROSITE" id="PS51198">
    <property type="entry name" value="UVRD_HELICASE_ATP_BIND"/>
    <property type="match status" value="1"/>
</dbReference>
<feature type="domain" description="Helicase C-terminal" evidence="12">
    <location>
        <begin position="1268"/>
        <end position="1432"/>
    </location>
</feature>
<dbReference type="InterPro" id="IPR014001">
    <property type="entry name" value="Helicase_ATP-bd"/>
</dbReference>
<evidence type="ECO:0000256" key="6">
    <source>
        <dbReference type="ARBA" id="ARBA00023125"/>
    </source>
</evidence>
<accession>A0A5C4N3J7</accession>
<evidence type="ECO:0000259" key="11">
    <source>
        <dbReference type="PROSITE" id="PS51192"/>
    </source>
</evidence>
<dbReference type="PANTHER" id="PTHR13710">
    <property type="entry name" value="DNA HELICASE RECQ FAMILY MEMBER"/>
    <property type="match status" value="1"/>
</dbReference>
<dbReference type="GO" id="GO:0016787">
    <property type="term" value="F:hydrolase activity"/>
    <property type="evidence" value="ECO:0007669"/>
    <property type="project" value="UniProtKB-UniRule"/>
</dbReference>
<dbReference type="InterPro" id="IPR011545">
    <property type="entry name" value="DEAD/DEAH_box_helicase_dom"/>
</dbReference>
<dbReference type="PROSITE" id="PS51194">
    <property type="entry name" value="HELICASE_CTER"/>
    <property type="match status" value="1"/>
</dbReference>
<dbReference type="CDD" id="cd17920">
    <property type="entry name" value="DEXHc_RecQ"/>
    <property type="match status" value="1"/>
</dbReference>
<dbReference type="GO" id="GO:0043138">
    <property type="term" value="F:3'-5' DNA helicase activity"/>
    <property type="evidence" value="ECO:0007669"/>
    <property type="project" value="UniProtKB-EC"/>
</dbReference>
<dbReference type="GO" id="GO:0005737">
    <property type="term" value="C:cytoplasm"/>
    <property type="evidence" value="ECO:0007669"/>
    <property type="project" value="TreeGrafter"/>
</dbReference>
<dbReference type="PANTHER" id="PTHR13710:SF105">
    <property type="entry name" value="ATP-DEPENDENT DNA HELICASE Q1"/>
    <property type="match status" value="1"/>
</dbReference>
<dbReference type="Pfam" id="PF00271">
    <property type="entry name" value="Helicase_C"/>
    <property type="match status" value="1"/>
</dbReference>
<dbReference type="PROSITE" id="PS51192">
    <property type="entry name" value="HELICASE_ATP_BIND_1"/>
    <property type="match status" value="1"/>
</dbReference>
<feature type="domain" description="UvrD-like helicase ATP-binding" evidence="13">
    <location>
        <begin position="1861"/>
        <end position="2212"/>
    </location>
</feature>
<protein>
    <recommendedName>
        <fullName evidence="9">DNA 3'-5' helicase</fullName>
        <ecNumber evidence="9">5.6.2.4</ecNumber>
    </recommendedName>
</protein>
<dbReference type="GO" id="GO:0030894">
    <property type="term" value="C:replisome"/>
    <property type="evidence" value="ECO:0007669"/>
    <property type="project" value="TreeGrafter"/>
</dbReference>
<keyword evidence="5 10" id="KW-0067">ATP-binding</keyword>
<evidence type="ECO:0000256" key="2">
    <source>
        <dbReference type="ARBA" id="ARBA00022741"/>
    </source>
</evidence>
<evidence type="ECO:0000313" key="15">
    <source>
        <dbReference type="Proteomes" id="UP000305887"/>
    </source>
</evidence>
<dbReference type="CDD" id="cd17932">
    <property type="entry name" value="DEXQc_UvrD"/>
    <property type="match status" value="1"/>
</dbReference>
<dbReference type="GO" id="GO:0003677">
    <property type="term" value="F:DNA binding"/>
    <property type="evidence" value="ECO:0007669"/>
    <property type="project" value="UniProtKB-KW"/>
</dbReference>
<proteinExistence type="inferred from homology"/>
<evidence type="ECO:0000256" key="3">
    <source>
        <dbReference type="ARBA" id="ARBA00022801"/>
    </source>
</evidence>
<dbReference type="SUPFAM" id="SSF53098">
    <property type="entry name" value="Ribonuclease H-like"/>
    <property type="match status" value="1"/>
</dbReference>
<evidence type="ECO:0000256" key="1">
    <source>
        <dbReference type="ARBA" id="ARBA00005446"/>
    </source>
</evidence>
<keyword evidence="3 10" id="KW-0378">Hydrolase</keyword>
<comment type="catalytic activity">
    <reaction evidence="8">
        <text>Couples ATP hydrolysis with the unwinding of duplex DNA by translocating in the 3'-5' direction.</text>
        <dbReference type="EC" id="5.6.2.4"/>
    </reaction>
</comment>
<keyword evidence="2 10" id="KW-0547">Nucleotide-binding</keyword>
<dbReference type="InterPro" id="IPR036397">
    <property type="entry name" value="RNaseH_sf"/>
</dbReference>
<dbReference type="Pfam" id="PF00580">
    <property type="entry name" value="UvrD-helicase"/>
    <property type="match status" value="2"/>
</dbReference>
<keyword evidence="6" id="KW-0238">DNA-binding</keyword>
<dbReference type="GO" id="GO:0043590">
    <property type="term" value="C:bacterial nucleoid"/>
    <property type="evidence" value="ECO:0007669"/>
    <property type="project" value="TreeGrafter"/>
</dbReference>
<keyword evidence="7" id="KW-0413">Isomerase</keyword>
<dbReference type="GO" id="GO:0009378">
    <property type="term" value="F:four-way junction helicase activity"/>
    <property type="evidence" value="ECO:0007669"/>
    <property type="project" value="TreeGrafter"/>
</dbReference>
<dbReference type="SMART" id="SM00490">
    <property type="entry name" value="HELICc"/>
    <property type="match status" value="1"/>
</dbReference>
<dbReference type="Gene3D" id="3.40.50.300">
    <property type="entry name" value="P-loop containing nucleotide triphosphate hydrolases"/>
    <property type="match status" value="4"/>
</dbReference>
<evidence type="ECO:0000256" key="8">
    <source>
        <dbReference type="ARBA" id="ARBA00034617"/>
    </source>
</evidence>
<dbReference type="GO" id="GO:0005524">
    <property type="term" value="F:ATP binding"/>
    <property type="evidence" value="ECO:0007669"/>
    <property type="project" value="UniProtKB-UniRule"/>
</dbReference>
<keyword evidence="4 10" id="KW-0347">Helicase</keyword>
<evidence type="ECO:0000256" key="5">
    <source>
        <dbReference type="ARBA" id="ARBA00022840"/>
    </source>
</evidence>
<dbReference type="InterPro" id="IPR012337">
    <property type="entry name" value="RNaseH-like_sf"/>
</dbReference>
<dbReference type="InterPro" id="IPR027417">
    <property type="entry name" value="P-loop_NTPase"/>
</dbReference>
<evidence type="ECO:0000256" key="7">
    <source>
        <dbReference type="ARBA" id="ARBA00023235"/>
    </source>
</evidence>
<feature type="domain" description="Helicase ATP-binding" evidence="11">
    <location>
        <begin position="1013"/>
        <end position="1218"/>
    </location>
</feature>
<keyword evidence="15" id="KW-1185">Reference proteome</keyword>
<dbReference type="OrthoDB" id="9760034at2"/>